<dbReference type="AlphaFoldDB" id="R8YWL3"/>
<dbReference type="HOGENOM" id="CLU_2986097_0_0_6"/>
<keyword evidence="1" id="KW-0472">Membrane</keyword>
<dbReference type="EMBL" id="APQO01000006">
    <property type="protein sequence ID" value="EOQ73466.1"/>
    <property type="molecule type" value="Genomic_DNA"/>
</dbReference>
<gene>
    <name evidence="2" type="ORF">F929_03409</name>
</gene>
<proteinExistence type="predicted"/>
<evidence type="ECO:0000313" key="2">
    <source>
        <dbReference type="EMBL" id="EOQ73466.1"/>
    </source>
</evidence>
<dbReference type="PATRIC" id="fig|1217689.3.peg.3349"/>
<evidence type="ECO:0000313" key="3">
    <source>
        <dbReference type="Proteomes" id="UP000013986"/>
    </source>
</evidence>
<organism evidence="2 3">
    <name type="scientific">Acinetobacter lactucae</name>
    <dbReference type="NCBI Taxonomy" id="1785128"/>
    <lineage>
        <taxon>Bacteria</taxon>
        <taxon>Pseudomonadati</taxon>
        <taxon>Pseudomonadota</taxon>
        <taxon>Gammaproteobacteria</taxon>
        <taxon>Moraxellales</taxon>
        <taxon>Moraxellaceae</taxon>
        <taxon>Acinetobacter</taxon>
        <taxon>Acinetobacter calcoaceticus/baumannii complex</taxon>
    </lineage>
</organism>
<accession>R8YWL3</accession>
<keyword evidence="1" id="KW-1133">Transmembrane helix</keyword>
<evidence type="ECO:0000256" key="1">
    <source>
        <dbReference type="SAM" id="Phobius"/>
    </source>
</evidence>
<name>R8YWL3_9GAMM</name>
<sequence length="57" mass="6517">MNFNLNVQVDKVMNKLSDSKVLRVWTYIMVLAFLIGILIWQAAPILTAISKLIEVLK</sequence>
<keyword evidence="1" id="KW-0812">Transmembrane</keyword>
<dbReference type="Proteomes" id="UP000013986">
    <property type="component" value="Unassembled WGS sequence"/>
</dbReference>
<feature type="transmembrane region" description="Helical" evidence="1">
    <location>
        <begin position="24"/>
        <end position="49"/>
    </location>
</feature>
<comment type="caution">
    <text evidence="2">The sequence shown here is derived from an EMBL/GenBank/DDBJ whole genome shotgun (WGS) entry which is preliminary data.</text>
</comment>
<reference evidence="2 3" key="1">
    <citation type="submission" date="2013-02" db="EMBL/GenBank/DDBJ databases">
        <title>The Genome Sequence of Acinetobacter pittii ANC 4052.</title>
        <authorList>
            <consortium name="The Broad Institute Genome Sequencing Platform"/>
            <consortium name="The Broad Institute Genome Sequencing Center for Infectious Disease"/>
            <person name="Cerqueira G."/>
            <person name="Feldgarden M."/>
            <person name="Courvalin P."/>
            <person name="Perichon B."/>
            <person name="Grillot-Courvalin C."/>
            <person name="Clermont D."/>
            <person name="Rocha E."/>
            <person name="Yoon E.-J."/>
            <person name="Nemec A."/>
            <person name="Walker B."/>
            <person name="Young S.K."/>
            <person name="Zeng Q."/>
            <person name="Gargeya S."/>
            <person name="Fitzgerald M."/>
            <person name="Haas B."/>
            <person name="Abouelleil A."/>
            <person name="Alvarado L."/>
            <person name="Arachchi H.M."/>
            <person name="Berlin A.M."/>
            <person name="Chapman S.B."/>
            <person name="Dewar J."/>
            <person name="Goldberg J."/>
            <person name="Griggs A."/>
            <person name="Gujja S."/>
            <person name="Hansen M."/>
            <person name="Howarth C."/>
            <person name="Imamovic A."/>
            <person name="Larimer J."/>
            <person name="McCowan C."/>
            <person name="Murphy C."/>
            <person name="Neiman D."/>
            <person name="Pearson M."/>
            <person name="Priest M."/>
            <person name="Roberts A."/>
            <person name="Saif S."/>
            <person name="Shea T."/>
            <person name="Sisk P."/>
            <person name="Sykes S."/>
            <person name="Wortman J."/>
            <person name="Nusbaum C."/>
            <person name="Birren B."/>
        </authorList>
    </citation>
    <scope>NUCLEOTIDE SEQUENCE [LARGE SCALE GENOMIC DNA]</scope>
    <source>
        <strain evidence="2 3">ANC 4052</strain>
    </source>
</reference>
<protein>
    <submittedName>
        <fullName evidence="2">Uncharacterized protein</fullName>
    </submittedName>
</protein>